<feature type="domain" description="Ternary complex factor MIP1 leucine-zipper" evidence="2">
    <location>
        <begin position="3"/>
        <end position="72"/>
    </location>
</feature>
<evidence type="ECO:0000256" key="1">
    <source>
        <dbReference type="SAM" id="Coils"/>
    </source>
</evidence>
<comment type="caution">
    <text evidence="3">The sequence shown here is derived from an EMBL/GenBank/DDBJ whole genome shotgun (WGS) entry which is preliminary data.</text>
</comment>
<accession>A0A8J5TF99</accession>
<dbReference type="InterPro" id="IPR025757">
    <property type="entry name" value="MIP1_Leuzipper"/>
</dbReference>
<evidence type="ECO:0000313" key="4">
    <source>
        <dbReference type="Proteomes" id="UP000729402"/>
    </source>
</evidence>
<evidence type="ECO:0000259" key="2">
    <source>
        <dbReference type="Pfam" id="PF14389"/>
    </source>
</evidence>
<organism evidence="3 4">
    <name type="scientific">Zizania palustris</name>
    <name type="common">Northern wild rice</name>
    <dbReference type="NCBI Taxonomy" id="103762"/>
    <lineage>
        <taxon>Eukaryota</taxon>
        <taxon>Viridiplantae</taxon>
        <taxon>Streptophyta</taxon>
        <taxon>Embryophyta</taxon>
        <taxon>Tracheophyta</taxon>
        <taxon>Spermatophyta</taxon>
        <taxon>Magnoliopsida</taxon>
        <taxon>Liliopsida</taxon>
        <taxon>Poales</taxon>
        <taxon>Poaceae</taxon>
        <taxon>BOP clade</taxon>
        <taxon>Oryzoideae</taxon>
        <taxon>Oryzeae</taxon>
        <taxon>Zizaniinae</taxon>
        <taxon>Zizania</taxon>
    </lineage>
</organism>
<dbReference type="AlphaFoldDB" id="A0A8J5TF99"/>
<name>A0A8J5TF99_ZIZPA</name>
<evidence type="ECO:0000313" key="3">
    <source>
        <dbReference type="EMBL" id="KAG8074721.1"/>
    </source>
</evidence>
<sequence>MQVKKLHKALQEETARHTILENALHHAALTLADTSYLPTNAQELLSNISILEGAISKLEDEVASLHFQLIQERQERRLVEYRLKQQPLPVCSCHSAKSESYDTASERSSEGDNVYPCAALHDDSAMEPQRQLSAECFGSPSPNQLSEDIVRCMKNIFISLSDSCREASRTCYMEEQQCGPGPSPSGNYAISAFWSLSEPSSISSWVQSPRVDLSYSNNLLASETVFDPYKAHEKLSWADIGSYGAATEVSWMSAGEKQLEYAADSLRKFRLTLLMAFHEVT</sequence>
<reference evidence="3" key="2">
    <citation type="submission" date="2021-02" db="EMBL/GenBank/DDBJ databases">
        <authorList>
            <person name="Kimball J.A."/>
            <person name="Haas M.W."/>
            <person name="Macchietto M."/>
            <person name="Kono T."/>
            <person name="Duquette J."/>
            <person name="Shao M."/>
        </authorList>
    </citation>
    <scope>NUCLEOTIDE SEQUENCE</scope>
    <source>
        <tissue evidence="3">Fresh leaf tissue</tissue>
    </source>
</reference>
<dbReference type="PANTHER" id="PTHR23054:SF53">
    <property type="entry name" value="OS06G0704100 PROTEIN"/>
    <property type="match status" value="1"/>
</dbReference>
<reference evidence="3" key="1">
    <citation type="journal article" date="2021" name="bioRxiv">
        <title>Whole Genome Assembly and Annotation of Northern Wild Rice, Zizania palustris L., Supports a Whole Genome Duplication in the Zizania Genus.</title>
        <authorList>
            <person name="Haas M."/>
            <person name="Kono T."/>
            <person name="Macchietto M."/>
            <person name="Millas R."/>
            <person name="McGilp L."/>
            <person name="Shao M."/>
            <person name="Duquette J."/>
            <person name="Hirsch C.N."/>
            <person name="Kimball J."/>
        </authorList>
    </citation>
    <scope>NUCLEOTIDE SEQUENCE</scope>
    <source>
        <tissue evidence="3">Fresh leaf tissue</tissue>
    </source>
</reference>
<feature type="coiled-coil region" evidence="1">
    <location>
        <begin position="41"/>
        <end position="75"/>
    </location>
</feature>
<dbReference type="Pfam" id="PF14389">
    <property type="entry name" value="Lzipper-MIP1"/>
    <property type="match status" value="1"/>
</dbReference>
<proteinExistence type="predicted"/>
<keyword evidence="4" id="KW-1185">Reference proteome</keyword>
<protein>
    <recommendedName>
        <fullName evidence="2">Ternary complex factor MIP1 leucine-zipper domain-containing protein</fullName>
    </recommendedName>
</protein>
<dbReference type="OrthoDB" id="418495at2759"/>
<dbReference type="PANTHER" id="PTHR23054">
    <property type="entry name" value="TERNARY COMPLEX FACTOR MIP1, LEUCINE-ZIPPER-RELATED"/>
    <property type="match status" value="1"/>
</dbReference>
<dbReference type="Proteomes" id="UP000729402">
    <property type="component" value="Unassembled WGS sequence"/>
</dbReference>
<gene>
    <name evidence="3" type="ORF">GUJ93_ZPchr0006g44482</name>
</gene>
<keyword evidence="1" id="KW-0175">Coiled coil</keyword>
<dbReference type="EMBL" id="JAAALK010000283">
    <property type="protein sequence ID" value="KAG8074721.1"/>
    <property type="molecule type" value="Genomic_DNA"/>
</dbReference>